<keyword evidence="1" id="KW-0489">Methyltransferase</keyword>
<evidence type="ECO:0000313" key="5">
    <source>
        <dbReference type="EMBL" id="CAA9580370.1"/>
    </source>
</evidence>
<feature type="domain" description="Methyltransferase" evidence="4">
    <location>
        <begin position="23"/>
        <end position="119"/>
    </location>
</feature>
<dbReference type="PANTHER" id="PTHR43464:SF19">
    <property type="entry name" value="UBIQUINONE BIOSYNTHESIS O-METHYLTRANSFERASE, MITOCHONDRIAL"/>
    <property type="match status" value="1"/>
</dbReference>
<dbReference type="InterPro" id="IPR029063">
    <property type="entry name" value="SAM-dependent_MTases_sf"/>
</dbReference>
<gene>
    <name evidence="5" type="ORF">AVDCRST_MAG87-3284</name>
</gene>
<accession>A0A6J4VIT1</accession>
<dbReference type="AlphaFoldDB" id="A0A6J4VIT1"/>
<name>A0A6J4VIT1_9BACT</name>
<keyword evidence="3" id="KW-0949">S-adenosyl-L-methionine</keyword>
<dbReference type="GO" id="GO:0008168">
    <property type="term" value="F:methyltransferase activity"/>
    <property type="evidence" value="ECO:0007669"/>
    <property type="project" value="UniProtKB-KW"/>
</dbReference>
<dbReference type="GO" id="GO:0032259">
    <property type="term" value="P:methylation"/>
    <property type="evidence" value="ECO:0007669"/>
    <property type="project" value="UniProtKB-KW"/>
</dbReference>
<dbReference type="SUPFAM" id="SSF53335">
    <property type="entry name" value="S-adenosyl-L-methionine-dependent methyltransferases"/>
    <property type="match status" value="1"/>
</dbReference>
<evidence type="ECO:0000256" key="2">
    <source>
        <dbReference type="ARBA" id="ARBA00022679"/>
    </source>
</evidence>
<dbReference type="PANTHER" id="PTHR43464">
    <property type="entry name" value="METHYLTRANSFERASE"/>
    <property type="match status" value="1"/>
</dbReference>
<protein>
    <recommendedName>
        <fullName evidence="4">Methyltransferase domain-containing protein</fullName>
    </recommendedName>
</protein>
<dbReference type="InterPro" id="IPR041698">
    <property type="entry name" value="Methyltransf_25"/>
</dbReference>
<proteinExistence type="predicted"/>
<organism evidence="5">
    <name type="scientific">uncultured Thermomicrobiales bacterium</name>
    <dbReference type="NCBI Taxonomy" id="1645740"/>
    <lineage>
        <taxon>Bacteria</taxon>
        <taxon>Pseudomonadati</taxon>
        <taxon>Thermomicrobiota</taxon>
        <taxon>Thermomicrobia</taxon>
        <taxon>Thermomicrobiales</taxon>
        <taxon>environmental samples</taxon>
    </lineage>
</organism>
<keyword evidence="2" id="KW-0808">Transferase</keyword>
<dbReference type="Pfam" id="PF13649">
    <property type="entry name" value="Methyltransf_25"/>
    <property type="match status" value="1"/>
</dbReference>
<dbReference type="CDD" id="cd02440">
    <property type="entry name" value="AdoMet_MTases"/>
    <property type="match status" value="1"/>
</dbReference>
<sequence length="174" mass="18495">MTKISPRFQWMVDVLPLDPGDRVLEVGCGHGVALSLIGERLTTGTITGVDRSPKMIATATKRNTALVDAGRVRLRTASLHEMDDEPGSFDLICAMNVASFLTHAARDLRATLRLLAPGGTLGLFAQLPPWASGVSTWLDDTSATLGDHGFLVTGQEQGDVDPYPVACVIARIAA</sequence>
<evidence type="ECO:0000256" key="1">
    <source>
        <dbReference type="ARBA" id="ARBA00022603"/>
    </source>
</evidence>
<dbReference type="EMBL" id="CADCWJ010000720">
    <property type="protein sequence ID" value="CAA9580370.1"/>
    <property type="molecule type" value="Genomic_DNA"/>
</dbReference>
<dbReference type="Gene3D" id="3.40.50.150">
    <property type="entry name" value="Vaccinia Virus protein VP39"/>
    <property type="match status" value="1"/>
</dbReference>
<evidence type="ECO:0000259" key="4">
    <source>
        <dbReference type="Pfam" id="PF13649"/>
    </source>
</evidence>
<reference evidence="5" key="1">
    <citation type="submission" date="2020-02" db="EMBL/GenBank/DDBJ databases">
        <authorList>
            <person name="Meier V. D."/>
        </authorList>
    </citation>
    <scope>NUCLEOTIDE SEQUENCE</scope>
    <source>
        <strain evidence="5">AVDCRST_MAG87</strain>
    </source>
</reference>
<evidence type="ECO:0000256" key="3">
    <source>
        <dbReference type="ARBA" id="ARBA00022691"/>
    </source>
</evidence>